<protein>
    <recommendedName>
        <fullName evidence="3">Retrotransposon gag domain-containing protein</fullName>
    </recommendedName>
</protein>
<reference evidence="1" key="1">
    <citation type="submission" date="2022-01" db="EMBL/GenBank/DDBJ databases">
        <title>Comparative genomics reveals a dynamic genome evolution in the ectomycorrhizal milk-cap (Lactarius) mushrooms.</title>
        <authorList>
            <consortium name="DOE Joint Genome Institute"/>
            <person name="Lebreton A."/>
            <person name="Tang N."/>
            <person name="Kuo A."/>
            <person name="LaButti K."/>
            <person name="Drula E."/>
            <person name="Barry K."/>
            <person name="Clum A."/>
            <person name="Lipzen A."/>
            <person name="Mousain D."/>
            <person name="Ng V."/>
            <person name="Wang R."/>
            <person name="Wang X."/>
            <person name="Dai Y."/>
            <person name="Henrissat B."/>
            <person name="Grigoriev I.V."/>
            <person name="Guerin-Laguette A."/>
            <person name="Yu F."/>
            <person name="Martin F.M."/>
        </authorList>
    </citation>
    <scope>NUCLEOTIDE SEQUENCE</scope>
    <source>
        <strain evidence="1">QP</strain>
    </source>
</reference>
<comment type="caution">
    <text evidence="1">The sequence shown here is derived from an EMBL/GenBank/DDBJ whole genome shotgun (WGS) entry which is preliminary data.</text>
</comment>
<dbReference type="Proteomes" id="UP001201163">
    <property type="component" value="Unassembled WGS sequence"/>
</dbReference>
<dbReference type="AlphaFoldDB" id="A0AAD4LBL3"/>
<feature type="non-terminal residue" evidence="1">
    <location>
        <position position="136"/>
    </location>
</feature>
<evidence type="ECO:0000313" key="2">
    <source>
        <dbReference type="Proteomes" id="UP001201163"/>
    </source>
</evidence>
<organism evidence="1 2">
    <name type="scientific">Lactarius akahatsu</name>
    <dbReference type="NCBI Taxonomy" id="416441"/>
    <lineage>
        <taxon>Eukaryota</taxon>
        <taxon>Fungi</taxon>
        <taxon>Dikarya</taxon>
        <taxon>Basidiomycota</taxon>
        <taxon>Agaricomycotina</taxon>
        <taxon>Agaricomycetes</taxon>
        <taxon>Russulales</taxon>
        <taxon>Russulaceae</taxon>
        <taxon>Lactarius</taxon>
    </lineage>
</organism>
<sequence length="136" mass="16151">MPAPRSNKAPYFADQSGDPIEVFLREYENLAITNHLTSSQKVEQILRYVSPELRDLWQFLDGFESYDWITFKASILGIYGEASVMSRYSKQRLQEFIKHTSKSRMANEDDVRTYYKRFLVLSKPLMKNRRITKEER</sequence>
<accession>A0AAD4LBL3</accession>
<keyword evidence="2" id="KW-1185">Reference proteome</keyword>
<evidence type="ECO:0008006" key="3">
    <source>
        <dbReference type="Google" id="ProtNLM"/>
    </source>
</evidence>
<dbReference type="EMBL" id="JAKELL010000061">
    <property type="protein sequence ID" value="KAH8985725.1"/>
    <property type="molecule type" value="Genomic_DNA"/>
</dbReference>
<name>A0AAD4LBL3_9AGAM</name>
<gene>
    <name evidence="1" type="ORF">EDB92DRAFT_1770214</name>
</gene>
<proteinExistence type="predicted"/>
<evidence type="ECO:0000313" key="1">
    <source>
        <dbReference type="EMBL" id="KAH8985725.1"/>
    </source>
</evidence>